<accession>A0A077WUD8</accession>
<dbReference type="SUPFAM" id="SSF48452">
    <property type="entry name" value="TPR-like"/>
    <property type="match status" value="1"/>
</dbReference>
<dbReference type="InterPro" id="IPR032675">
    <property type="entry name" value="LRR_dom_sf"/>
</dbReference>
<dbReference type="InterPro" id="IPR011990">
    <property type="entry name" value="TPR-like_helical_dom_sf"/>
</dbReference>
<dbReference type="AlphaFoldDB" id="A0A077WUD8"/>
<sequence length="654" mass="73376">MNEIGHQPILTTIHANNDVSIKETTNQIRSTLQALLSQLNDRVYALAACAQFDSALNDAAVMRTLSPSCTLGYLCSGYVYMQQGRPWAAMDMYDRGLDMVPRGDAGYHKLARAKASAQYAADRRLDFISKLPLDTVVKNIVPRLHENIREYMRVSRSWYGRILQSDINDLDLEKPCACRHSRETLIRLGHSIESLTLLDCCSKAPMDVLFPRDASFNSLQQLKILGTESHSLNDTSRIDSPSFLTALGNSVGSHLTHITINQRGEPAIHLNKILESCPNLISLHASHLDITTPLKQDYPNVIDLVLDHTFPEFTSTNLSSILVHLKSLQSLAISPCSDSHVLASIQDLCPLLKRFECCCSGPCSRIDIPRTNQQPDKEGLKDLHIDSSGVNIYAVNHVLSLIMPHMETLESFTFKGVLDGVDHKDLDDWEHQFDKLHTLSFTAYEPYVIPFCTWIIRHAPFLESVDLELSAATHGAIFCALSQRTCLQELKLGIPDGAHDEEALRGFLMHHVHLGALSGLEKFTIYFEHPMNTQPWIIALGQLSRLRFLHLTSMDGVIHEDFTTFVVSLVTFCTNLEHLILEGQITDGNQLFLLRRLKKLKHLRLSKLPSLSSDLLKLSACPRLTHLEIPENVDSKVLDELKGNIGNVDLIRDH</sequence>
<proteinExistence type="predicted"/>
<reference evidence="1" key="1">
    <citation type="journal article" date="2014" name="Genome Announc.">
        <title>De novo whole-genome sequence and genome annotation of Lichtheimia ramosa.</title>
        <authorList>
            <person name="Linde J."/>
            <person name="Schwartze V."/>
            <person name="Binder U."/>
            <person name="Lass-Florl C."/>
            <person name="Voigt K."/>
            <person name="Horn F."/>
        </authorList>
    </citation>
    <scope>NUCLEOTIDE SEQUENCE</scope>
    <source>
        <strain evidence="1">JMRC FSU:6197</strain>
    </source>
</reference>
<dbReference type="EMBL" id="LK023344">
    <property type="protein sequence ID" value="CDS10914.1"/>
    <property type="molecule type" value="Genomic_DNA"/>
</dbReference>
<evidence type="ECO:0008006" key="2">
    <source>
        <dbReference type="Google" id="ProtNLM"/>
    </source>
</evidence>
<evidence type="ECO:0000313" key="1">
    <source>
        <dbReference type="EMBL" id="CDS10914.1"/>
    </source>
</evidence>
<gene>
    <name evidence="1" type="ORF">LRAMOSA11400</name>
</gene>
<protein>
    <recommendedName>
        <fullName evidence="2">F-box domain-containing protein</fullName>
    </recommendedName>
</protein>
<dbReference type="OrthoDB" id="2275353at2759"/>
<dbReference type="Gene3D" id="3.80.10.10">
    <property type="entry name" value="Ribonuclease Inhibitor"/>
    <property type="match status" value="2"/>
</dbReference>
<organism evidence="1">
    <name type="scientific">Lichtheimia ramosa</name>
    <dbReference type="NCBI Taxonomy" id="688394"/>
    <lineage>
        <taxon>Eukaryota</taxon>
        <taxon>Fungi</taxon>
        <taxon>Fungi incertae sedis</taxon>
        <taxon>Mucoromycota</taxon>
        <taxon>Mucoromycotina</taxon>
        <taxon>Mucoromycetes</taxon>
        <taxon>Mucorales</taxon>
        <taxon>Lichtheimiaceae</taxon>
        <taxon>Lichtheimia</taxon>
    </lineage>
</organism>
<dbReference type="SUPFAM" id="SSF52047">
    <property type="entry name" value="RNI-like"/>
    <property type="match status" value="1"/>
</dbReference>
<name>A0A077WUD8_9FUNG</name>